<geneLocation type="plasmid" evidence="1 2">
    <name>118a_lp32-3</name>
</geneLocation>
<reference evidence="1 2" key="1">
    <citation type="journal article" date="2011" name="J. Bacteriol.">
        <title>Whole-genome sequences of thirteen isolates of Borrelia burgdorferi.</title>
        <authorList>
            <person name="Schutzer S.E."/>
            <person name="Fraser-Liggett C.M."/>
            <person name="Casjens S.R."/>
            <person name="Qiu W.G."/>
            <person name="Dunn J.J."/>
            <person name="Mongodin E.F."/>
            <person name="Luft B.J."/>
        </authorList>
    </citation>
    <scope>NUCLEOTIDE SEQUENCE [LARGE SCALE GENOMIC DNA]</scope>
    <source>
        <strain evidence="1 2">118a</strain>
        <plasmid evidence="1 2">118a_lp32-3</plasmid>
    </source>
</reference>
<evidence type="ECO:0000313" key="1">
    <source>
        <dbReference type="EMBL" id="ACN92766.1"/>
    </source>
</evidence>
<gene>
    <name evidence="1" type="ORF">BBU118A_S08</name>
</gene>
<dbReference type="AlphaFoldDB" id="A0A7U3YB17"/>
<dbReference type="Proteomes" id="UP000006208">
    <property type="component" value="Plasmid 118a_lp32-3"/>
</dbReference>
<protein>
    <submittedName>
        <fullName evidence="1">Uncharacterized protein</fullName>
    </submittedName>
</protein>
<accession>A0A7U3YB17</accession>
<dbReference type="EMBL" id="CP001530">
    <property type="protein sequence ID" value="ACN92766.1"/>
    <property type="molecule type" value="Genomic_DNA"/>
</dbReference>
<keyword evidence="1" id="KW-0614">Plasmid</keyword>
<evidence type="ECO:0000313" key="2">
    <source>
        <dbReference type="Proteomes" id="UP000006208"/>
    </source>
</evidence>
<sequence>MNLAVIDKNLQGYGYKYQNFNEIVQEIKTLLISTIWRLILVNFQLLQL</sequence>
<organism evidence="1 2">
    <name type="scientific">Borreliella burgdorferi 118a</name>
    <dbReference type="NCBI Taxonomy" id="476210"/>
    <lineage>
        <taxon>Bacteria</taxon>
        <taxon>Pseudomonadati</taxon>
        <taxon>Spirochaetota</taxon>
        <taxon>Spirochaetia</taxon>
        <taxon>Spirochaetales</taxon>
        <taxon>Borreliaceae</taxon>
        <taxon>Borreliella</taxon>
    </lineage>
</organism>
<proteinExistence type="predicted"/>
<name>A0A7U3YB17_BORBG</name>
<dbReference type="Pfam" id="PF04404">
    <property type="entry name" value="ERF"/>
    <property type="match status" value="1"/>
</dbReference>
<dbReference type="InterPro" id="IPR007499">
    <property type="entry name" value="ERF_bacteria_virus"/>
</dbReference>